<accession>A0A1W1VQF2</accession>
<keyword evidence="2" id="KW-1185">Reference proteome</keyword>
<proteinExistence type="predicted"/>
<gene>
    <name evidence="1" type="ORF">SAMN00017405_0415</name>
</gene>
<name>A0A1W1VQF2_DESTI</name>
<organism evidence="1 2">
    <name type="scientific">Desulfonispora thiosulfatigenes DSM 11270</name>
    <dbReference type="NCBI Taxonomy" id="656914"/>
    <lineage>
        <taxon>Bacteria</taxon>
        <taxon>Bacillati</taxon>
        <taxon>Bacillota</taxon>
        <taxon>Clostridia</taxon>
        <taxon>Eubacteriales</taxon>
        <taxon>Peptococcaceae</taxon>
        <taxon>Desulfonispora</taxon>
    </lineage>
</organism>
<dbReference type="Proteomes" id="UP000192731">
    <property type="component" value="Unassembled WGS sequence"/>
</dbReference>
<dbReference type="EMBL" id="FWWT01000022">
    <property type="protein sequence ID" value="SMB95493.1"/>
    <property type="molecule type" value="Genomic_DNA"/>
</dbReference>
<sequence>MFCILRFNGKVKDFNLYLKVQRATLEACEEIQRLQKAA</sequence>
<evidence type="ECO:0000313" key="1">
    <source>
        <dbReference type="EMBL" id="SMB95493.1"/>
    </source>
</evidence>
<protein>
    <submittedName>
        <fullName evidence="1">Uncharacterized protein</fullName>
    </submittedName>
</protein>
<dbReference type="AlphaFoldDB" id="A0A1W1VQF2"/>
<evidence type="ECO:0000313" key="2">
    <source>
        <dbReference type="Proteomes" id="UP000192731"/>
    </source>
</evidence>
<reference evidence="1 2" key="1">
    <citation type="submission" date="2017-04" db="EMBL/GenBank/DDBJ databases">
        <authorList>
            <person name="Afonso C.L."/>
            <person name="Miller P.J."/>
            <person name="Scott M.A."/>
            <person name="Spackman E."/>
            <person name="Goraichik I."/>
            <person name="Dimitrov K.M."/>
            <person name="Suarez D.L."/>
            <person name="Swayne D.E."/>
        </authorList>
    </citation>
    <scope>NUCLEOTIDE SEQUENCE [LARGE SCALE GENOMIC DNA]</scope>
    <source>
        <strain evidence="1 2">DSM 11270</strain>
    </source>
</reference>
<dbReference type="STRING" id="656914.SAMN00017405_0415"/>